<feature type="signal peptide" evidence="1">
    <location>
        <begin position="1"/>
        <end position="20"/>
    </location>
</feature>
<reference evidence="2" key="1">
    <citation type="submission" date="2014-09" db="EMBL/GenBank/DDBJ databases">
        <authorList>
            <person name="Magalhaes I.L.F."/>
            <person name="Oliveira U."/>
            <person name="Santos F.R."/>
            <person name="Vidigal T.H.D.A."/>
            <person name="Brescovit A.D."/>
            <person name="Santos A.J."/>
        </authorList>
    </citation>
    <scope>NUCLEOTIDE SEQUENCE</scope>
    <source>
        <tissue evidence="2">Shoot tissue taken approximately 20 cm above the soil surface</tissue>
    </source>
</reference>
<dbReference type="AlphaFoldDB" id="A0A0A9CGZ5"/>
<keyword evidence="1" id="KW-0732">Signal</keyword>
<protein>
    <submittedName>
        <fullName evidence="2">Uncharacterized protein</fullName>
    </submittedName>
</protein>
<proteinExistence type="predicted"/>
<accession>A0A0A9CGZ5</accession>
<evidence type="ECO:0000313" key="2">
    <source>
        <dbReference type="EMBL" id="JAD72625.1"/>
    </source>
</evidence>
<organism evidence="2">
    <name type="scientific">Arundo donax</name>
    <name type="common">Giant reed</name>
    <name type="synonym">Donax arundinaceus</name>
    <dbReference type="NCBI Taxonomy" id="35708"/>
    <lineage>
        <taxon>Eukaryota</taxon>
        <taxon>Viridiplantae</taxon>
        <taxon>Streptophyta</taxon>
        <taxon>Embryophyta</taxon>
        <taxon>Tracheophyta</taxon>
        <taxon>Spermatophyta</taxon>
        <taxon>Magnoliopsida</taxon>
        <taxon>Liliopsida</taxon>
        <taxon>Poales</taxon>
        <taxon>Poaceae</taxon>
        <taxon>PACMAD clade</taxon>
        <taxon>Arundinoideae</taxon>
        <taxon>Arundineae</taxon>
        <taxon>Arundo</taxon>
    </lineage>
</organism>
<name>A0A0A9CGZ5_ARUDO</name>
<evidence type="ECO:0000256" key="1">
    <source>
        <dbReference type="SAM" id="SignalP"/>
    </source>
</evidence>
<sequence length="32" mass="3598">MHRTVLTLLPLMFIVTIKQASVSPDFAVKLMP</sequence>
<reference evidence="2" key="2">
    <citation type="journal article" date="2015" name="Data Brief">
        <title>Shoot transcriptome of the giant reed, Arundo donax.</title>
        <authorList>
            <person name="Barrero R.A."/>
            <person name="Guerrero F.D."/>
            <person name="Moolhuijzen P."/>
            <person name="Goolsby J.A."/>
            <person name="Tidwell J."/>
            <person name="Bellgard S.E."/>
            <person name="Bellgard M.I."/>
        </authorList>
    </citation>
    <scope>NUCLEOTIDE SEQUENCE</scope>
    <source>
        <tissue evidence="2">Shoot tissue taken approximately 20 cm above the soil surface</tissue>
    </source>
</reference>
<feature type="chain" id="PRO_5002060799" evidence="1">
    <location>
        <begin position="21"/>
        <end position="32"/>
    </location>
</feature>
<dbReference type="EMBL" id="GBRH01225270">
    <property type="protein sequence ID" value="JAD72625.1"/>
    <property type="molecule type" value="Transcribed_RNA"/>
</dbReference>